<name>A0ABD5CJC7_9BURK</name>
<dbReference type="InterPro" id="IPR000639">
    <property type="entry name" value="Epox_hydrolase-like"/>
</dbReference>
<dbReference type="RefSeq" id="WP_310031657.1">
    <property type="nucleotide sequence ID" value="NZ_JAVIZN010000002.1"/>
</dbReference>
<dbReference type="GO" id="GO:0016787">
    <property type="term" value="F:hydrolase activity"/>
    <property type="evidence" value="ECO:0007669"/>
    <property type="project" value="UniProtKB-KW"/>
</dbReference>
<evidence type="ECO:0000256" key="1">
    <source>
        <dbReference type="ARBA" id="ARBA00022801"/>
    </source>
</evidence>
<proteinExistence type="predicted"/>
<dbReference type="SUPFAM" id="SSF53474">
    <property type="entry name" value="alpha/beta-Hydrolases"/>
    <property type="match status" value="1"/>
</dbReference>
<feature type="region of interest" description="Disordered" evidence="2">
    <location>
        <begin position="147"/>
        <end position="167"/>
    </location>
</feature>
<dbReference type="AlphaFoldDB" id="A0ABD5CJC7"/>
<comment type="caution">
    <text evidence="4">The sequence shown here is derived from an EMBL/GenBank/DDBJ whole genome shotgun (WGS) entry which is preliminary data.</text>
</comment>
<keyword evidence="1 4" id="KW-0378">Hydrolase</keyword>
<dbReference type="InterPro" id="IPR029058">
    <property type="entry name" value="AB_hydrolase_fold"/>
</dbReference>
<dbReference type="Pfam" id="PF00561">
    <property type="entry name" value="Abhydrolase_1"/>
    <property type="match status" value="1"/>
</dbReference>
<dbReference type="Gene3D" id="3.40.50.1820">
    <property type="entry name" value="alpha/beta hydrolase"/>
    <property type="match status" value="1"/>
</dbReference>
<dbReference type="PRINTS" id="PR00111">
    <property type="entry name" value="ABHYDROLASE"/>
</dbReference>
<sequence>MKAEFAPDRVASRGAAGGTSYSVYAPHSRDALATVVLIHGVGMNQSVWAPQIDALTASYQVVTYDMLGHGDSALPSATPTLAEYASQLKALFDATGIERAHVIGHSMGALIALEFALTHPQRTLSVIALNAVYDRTPAQREAVMSRAASLGATTHEAQDAQDAQDTHDASVDATLSRWFGHPVPGHLTQAAQAVRALLLSVDPLGYARTYRLFASSDDAHVGRLANLTVPALFLTGECDPNSSPSMSRAMAAAAPQGRAEVLPNARHMMNVTDPARVNERLLAFLAEAAHADDAPDVPHAKASIIGESHE</sequence>
<accession>A0ABD5CJC7</accession>
<reference evidence="4 5" key="1">
    <citation type="submission" date="2023-08" db="EMBL/GenBank/DDBJ databases">
        <title>Genome sequencing of plant associated microbes to promote plant fitness in Sorghum bicolor and Oryza sativa.</title>
        <authorList>
            <person name="Coleman-Derr D."/>
        </authorList>
    </citation>
    <scope>NUCLEOTIDE SEQUENCE [LARGE SCALE GENOMIC DNA]</scope>
    <source>
        <strain evidence="4 5">SLBN-33</strain>
    </source>
</reference>
<evidence type="ECO:0000313" key="4">
    <source>
        <dbReference type="EMBL" id="MDR6203984.1"/>
    </source>
</evidence>
<dbReference type="EC" id="3.5.1.-" evidence="4"/>
<dbReference type="Proteomes" id="UP001245184">
    <property type="component" value="Unassembled WGS sequence"/>
</dbReference>
<dbReference type="PANTHER" id="PTHR43798:SF31">
    <property type="entry name" value="AB HYDROLASE SUPERFAMILY PROTEIN YCLE"/>
    <property type="match status" value="1"/>
</dbReference>
<dbReference type="PANTHER" id="PTHR43798">
    <property type="entry name" value="MONOACYLGLYCEROL LIPASE"/>
    <property type="match status" value="1"/>
</dbReference>
<evidence type="ECO:0000256" key="2">
    <source>
        <dbReference type="SAM" id="MobiDB-lite"/>
    </source>
</evidence>
<dbReference type="InterPro" id="IPR000073">
    <property type="entry name" value="AB_hydrolase_1"/>
</dbReference>
<organism evidence="4 5">
    <name type="scientific">Paraburkholderia graminis</name>
    <dbReference type="NCBI Taxonomy" id="60548"/>
    <lineage>
        <taxon>Bacteria</taxon>
        <taxon>Pseudomonadati</taxon>
        <taxon>Pseudomonadota</taxon>
        <taxon>Betaproteobacteria</taxon>
        <taxon>Burkholderiales</taxon>
        <taxon>Burkholderiaceae</taxon>
        <taxon>Paraburkholderia</taxon>
    </lineage>
</organism>
<protein>
    <submittedName>
        <fullName evidence="4">Pimeloyl-ACP methyl ester carboxylesterase</fullName>
        <ecNumber evidence="4">3.5.1.-</ecNumber>
    </submittedName>
</protein>
<dbReference type="PRINTS" id="PR00412">
    <property type="entry name" value="EPOXHYDRLASE"/>
</dbReference>
<dbReference type="EMBL" id="JAVIZN010000002">
    <property type="protein sequence ID" value="MDR6203984.1"/>
    <property type="molecule type" value="Genomic_DNA"/>
</dbReference>
<feature type="compositionally biased region" description="Low complexity" evidence="2">
    <location>
        <begin position="152"/>
        <end position="163"/>
    </location>
</feature>
<evidence type="ECO:0000259" key="3">
    <source>
        <dbReference type="Pfam" id="PF00561"/>
    </source>
</evidence>
<evidence type="ECO:0000313" key="5">
    <source>
        <dbReference type="Proteomes" id="UP001245184"/>
    </source>
</evidence>
<feature type="domain" description="AB hydrolase-1" evidence="3">
    <location>
        <begin position="34"/>
        <end position="274"/>
    </location>
</feature>
<dbReference type="InterPro" id="IPR050266">
    <property type="entry name" value="AB_hydrolase_sf"/>
</dbReference>
<gene>
    <name evidence="4" type="ORF">QF025_002704</name>
</gene>